<protein>
    <submittedName>
        <fullName evidence="1">CRISPR-associated protein, Cse2 family</fullName>
    </submittedName>
</protein>
<dbReference type="Pfam" id="PF09485">
    <property type="entry name" value="CRISPR_Cse2"/>
    <property type="match status" value="1"/>
</dbReference>
<dbReference type="OrthoDB" id="5460003at2"/>
<sequence length="174" mass="20086">MTGERKHLSSVVAELASVIGHDKFPKGDLAELRRLRPETPPPAYWRLLFDRVPEDWRRKEWQERAWTIVMSGMAIMAPRVHATSAPLGRVMARIGGSTAESRLWQLLRVRGEQLEDHIRMLARFLAAKEERIDWTDLARLLLTADEGKRDAVCRKLARDFYMDNSRQQPANAID</sequence>
<dbReference type="Gene3D" id="1.10.520.40">
    <property type="entry name" value="CRISPR-associated protein Cse2"/>
    <property type="match status" value="1"/>
</dbReference>
<organism evidence="1 2">
    <name type="scientific">Solidesulfovibrio fructosivorans JJ]</name>
    <dbReference type="NCBI Taxonomy" id="596151"/>
    <lineage>
        <taxon>Bacteria</taxon>
        <taxon>Pseudomonadati</taxon>
        <taxon>Thermodesulfobacteriota</taxon>
        <taxon>Desulfovibrionia</taxon>
        <taxon>Desulfovibrionales</taxon>
        <taxon>Desulfovibrionaceae</taxon>
        <taxon>Solidesulfovibrio</taxon>
    </lineage>
</organism>
<evidence type="ECO:0000313" key="2">
    <source>
        <dbReference type="Proteomes" id="UP000006250"/>
    </source>
</evidence>
<keyword evidence="2" id="KW-1185">Reference proteome</keyword>
<dbReference type="InterPro" id="IPR013382">
    <property type="entry name" value="CRISPR-assoc_prot_Cse2"/>
</dbReference>
<dbReference type="RefSeq" id="WP_005994306.1">
    <property type="nucleotide sequence ID" value="NZ_AECZ01000016.1"/>
</dbReference>
<reference evidence="1 2" key="1">
    <citation type="submission" date="2010-08" db="EMBL/GenBank/DDBJ databases">
        <title>The draft genome of Desulfovibrio fructosovorans JJ.</title>
        <authorList>
            <consortium name="US DOE Joint Genome Institute (JGI-PGF)"/>
            <person name="Lucas S."/>
            <person name="Copeland A."/>
            <person name="Lapidus A."/>
            <person name="Cheng J.-F."/>
            <person name="Bruce D."/>
            <person name="Goodwin L."/>
            <person name="Pitluck S."/>
            <person name="Land M.L."/>
            <person name="Hauser L."/>
            <person name="Chang Y.-J."/>
            <person name="Jeffries C."/>
            <person name="Wall J.D."/>
            <person name="Stahl D.A."/>
            <person name="Arkin A.P."/>
            <person name="Dehal P."/>
            <person name="Stolyar S.M."/>
            <person name="Hazen T.C."/>
            <person name="Woyke T.J."/>
        </authorList>
    </citation>
    <scope>NUCLEOTIDE SEQUENCE [LARGE SCALE GENOMIC DNA]</scope>
    <source>
        <strain evidence="1 2">JJ</strain>
    </source>
</reference>
<dbReference type="NCBIfam" id="TIGR02548">
    <property type="entry name" value="casB_cse2"/>
    <property type="match status" value="1"/>
</dbReference>
<proteinExistence type="predicted"/>
<evidence type="ECO:0000313" key="1">
    <source>
        <dbReference type="EMBL" id="EFL50714.1"/>
    </source>
</evidence>
<dbReference type="EMBL" id="AECZ01000016">
    <property type="protein sequence ID" value="EFL50714.1"/>
    <property type="molecule type" value="Genomic_DNA"/>
</dbReference>
<dbReference type="AlphaFoldDB" id="E1JXX6"/>
<gene>
    <name evidence="1" type="ORF">DesfrDRAFT_2475</name>
</gene>
<dbReference type="Proteomes" id="UP000006250">
    <property type="component" value="Unassembled WGS sequence"/>
</dbReference>
<dbReference type="InterPro" id="IPR038287">
    <property type="entry name" value="Cse2_sf"/>
</dbReference>
<dbReference type="eggNOG" id="ENOG503329X">
    <property type="taxonomic scope" value="Bacteria"/>
</dbReference>
<name>E1JXX6_SOLFR</name>
<dbReference type="CDD" id="cd09731">
    <property type="entry name" value="Cse2_I-E"/>
    <property type="match status" value="1"/>
</dbReference>
<dbReference type="STRING" id="596151.DesfrDRAFT_2475"/>
<accession>E1JXX6</accession>
<comment type="caution">
    <text evidence="1">The sequence shown here is derived from an EMBL/GenBank/DDBJ whole genome shotgun (WGS) entry which is preliminary data.</text>
</comment>